<dbReference type="AlphaFoldDB" id="A0A6G1HP69"/>
<gene>
    <name evidence="2" type="ORF">EJ06DRAFT_141581</name>
</gene>
<sequence>MLATVLVSCQLRPIKVLARSLCPVHRAWTGDAQHFIPSLPGEQRQNANTAESVPDPSEPRPLSYAVGMDDVITRAFGDGDAQDGQDVEGPRAPPGTPVAGPPQISSRARAL</sequence>
<evidence type="ECO:0000313" key="2">
    <source>
        <dbReference type="EMBL" id="KAF2397853.1"/>
    </source>
</evidence>
<evidence type="ECO:0000256" key="1">
    <source>
        <dbReference type="SAM" id="MobiDB-lite"/>
    </source>
</evidence>
<evidence type="ECO:0000313" key="3">
    <source>
        <dbReference type="Proteomes" id="UP000799640"/>
    </source>
</evidence>
<organism evidence="2 3">
    <name type="scientific">Trichodelitschia bisporula</name>
    <dbReference type="NCBI Taxonomy" id="703511"/>
    <lineage>
        <taxon>Eukaryota</taxon>
        <taxon>Fungi</taxon>
        <taxon>Dikarya</taxon>
        <taxon>Ascomycota</taxon>
        <taxon>Pezizomycotina</taxon>
        <taxon>Dothideomycetes</taxon>
        <taxon>Dothideomycetes incertae sedis</taxon>
        <taxon>Phaeotrichales</taxon>
        <taxon>Phaeotrichaceae</taxon>
        <taxon>Trichodelitschia</taxon>
    </lineage>
</organism>
<reference evidence="2" key="1">
    <citation type="journal article" date="2020" name="Stud. Mycol.">
        <title>101 Dothideomycetes genomes: a test case for predicting lifestyles and emergence of pathogens.</title>
        <authorList>
            <person name="Haridas S."/>
            <person name="Albert R."/>
            <person name="Binder M."/>
            <person name="Bloem J."/>
            <person name="Labutti K."/>
            <person name="Salamov A."/>
            <person name="Andreopoulos B."/>
            <person name="Baker S."/>
            <person name="Barry K."/>
            <person name="Bills G."/>
            <person name="Bluhm B."/>
            <person name="Cannon C."/>
            <person name="Castanera R."/>
            <person name="Culley D."/>
            <person name="Daum C."/>
            <person name="Ezra D."/>
            <person name="Gonzalez J."/>
            <person name="Henrissat B."/>
            <person name="Kuo A."/>
            <person name="Liang C."/>
            <person name="Lipzen A."/>
            <person name="Lutzoni F."/>
            <person name="Magnuson J."/>
            <person name="Mondo S."/>
            <person name="Nolan M."/>
            <person name="Ohm R."/>
            <person name="Pangilinan J."/>
            <person name="Park H.-J."/>
            <person name="Ramirez L."/>
            <person name="Alfaro M."/>
            <person name="Sun H."/>
            <person name="Tritt A."/>
            <person name="Yoshinaga Y."/>
            <person name="Zwiers L.-H."/>
            <person name="Turgeon B."/>
            <person name="Goodwin S."/>
            <person name="Spatafora J."/>
            <person name="Crous P."/>
            <person name="Grigoriev I."/>
        </authorList>
    </citation>
    <scope>NUCLEOTIDE SEQUENCE</scope>
    <source>
        <strain evidence="2">CBS 262.69</strain>
    </source>
</reference>
<name>A0A6G1HP69_9PEZI</name>
<dbReference type="Proteomes" id="UP000799640">
    <property type="component" value="Unassembled WGS sequence"/>
</dbReference>
<accession>A0A6G1HP69</accession>
<feature type="region of interest" description="Disordered" evidence="1">
    <location>
        <begin position="35"/>
        <end position="62"/>
    </location>
</feature>
<dbReference type="EMBL" id="ML996702">
    <property type="protein sequence ID" value="KAF2397853.1"/>
    <property type="molecule type" value="Genomic_DNA"/>
</dbReference>
<protein>
    <submittedName>
        <fullName evidence="2">Uncharacterized protein</fullName>
    </submittedName>
</protein>
<keyword evidence="3" id="KW-1185">Reference proteome</keyword>
<feature type="region of interest" description="Disordered" evidence="1">
    <location>
        <begin position="75"/>
        <end position="111"/>
    </location>
</feature>
<feature type="compositionally biased region" description="Pro residues" evidence="1">
    <location>
        <begin position="91"/>
        <end position="100"/>
    </location>
</feature>
<proteinExistence type="predicted"/>